<feature type="transmembrane region" description="Helical" evidence="4">
    <location>
        <begin position="502"/>
        <end position="524"/>
    </location>
</feature>
<sequence length="633" mass="67568">MSFSFLRWSRFLYLSLSALSNGAVAQTSTLNFANTTALGYDPVHLMCARWEHQSVLKGDTLYIDGGLETTYDGDERWTDEFFLSLNYYLLGIDMSTTWNWEENLTTTIHNKSASSPRPPTTLRGHLFQGLSSDPRIYLYGGADFADNDTAHAYASPNAGALWSWNASDPGSDWQRLDVGDASPWQPARGAHAEAPGLGLAFYLNGEAGRVASIDVWGNLSTQVAHLEGMVVLDTANATGRTAWNVSTAGMTGGQPRAGAGMVYVPELGEKGALVLVGGIARAPLVTDDPASGELINLNAVQIWDLASWLNDTSGAGTWYAQTATGDVPALRTDFCVVAGAASDESSYNIYLYGGRNPKSGIIYDDVYALSLPSFTWIKLFTGQSPRWGHTCHLVPNSTQLLTLGGALDLNRSTCDWEYAGVAVLDSWTMTWNSVYDDYARPYKVTQGIAEVIGGGDEGGATSTAPPAGFETQAIESLFARGATTTPAASGGGGGGGTNTGAIVGGVVGGVAGLALVLGLLFLLLRHRRKRKSRGPTVELETQEAQRYEAEGTVLERKPEGPKHVDSELPGDTPAQEMDGEDQFERIVELGAGAGHERFELPGSGVEGKEGEAWEQKREQQDKEAGGDGERGDV</sequence>
<feature type="chain" id="PRO_5034979441" evidence="5">
    <location>
        <begin position="26"/>
        <end position="633"/>
    </location>
</feature>
<feature type="signal peptide" evidence="5">
    <location>
        <begin position="1"/>
        <end position="25"/>
    </location>
</feature>
<dbReference type="Proteomes" id="UP000572817">
    <property type="component" value="Unassembled WGS sequence"/>
</dbReference>
<proteinExistence type="predicted"/>
<evidence type="ECO:0000313" key="7">
    <source>
        <dbReference type="Proteomes" id="UP000572817"/>
    </source>
</evidence>
<accession>A0A8H4NCX0</accession>
<protein>
    <submittedName>
        <fullName evidence="6">Cell wall anchored protein</fullName>
    </submittedName>
</protein>
<reference evidence="6" key="1">
    <citation type="submission" date="2020-04" db="EMBL/GenBank/DDBJ databases">
        <title>Genome Assembly and Annotation of Botryosphaeria dothidea sdau 11-99, a Latent Pathogen of Apple Fruit Ring Rot in China.</title>
        <authorList>
            <person name="Yu C."/>
            <person name="Diao Y."/>
            <person name="Lu Q."/>
            <person name="Zhao J."/>
            <person name="Cui S."/>
            <person name="Peng C."/>
            <person name="He B."/>
            <person name="Liu H."/>
        </authorList>
    </citation>
    <scope>NUCLEOTIDE SEQUENCE [LARGE SCALE GENOMIC DNA]</scope>
    <source>
        <strain evidence="6">Sdau11-99</strain>
    </source>
</reference>
<feature type="compositionally biased region" description="Basic and acidic residues" evidence="3">
    <location>
        <begin position="606"/>
        <end position="633"/>
    </location>
</feature>
<organism evidence="6 7">
    <name type="scientific">Botryosphaeria dothidea</name>
    <dbReference type="NCBI Taxonomy" id="55169"/>
    <lineage>
        <taxon>Eukaryota</taxon>
        <taxon>Fungi</taxon>
        <taxon>Dikarya</taxon>
        <taxon>Ascomycota</taxon>
        <taxon>Pezizomycotina</taxon>
        <taxon>Dothideomycetes</taxon>
        <taxon>Dothideomycetes incertae sedis</taxon>
        <taxon>Botryosphaeriales</taxon>
        <taxon>Botryosphaeriaceae</taxon>
        <taxon>Botryosphaeria</taxon>
    </lineage>
</organism>
<dbReference type="OrthoDB" id="10251809at2759"/>
<dbReference type="AlphaFoldDB" id="A0A8H4NCX0"/>
<evidence type="ECO:0000256" key="4">
    <source>
        <dbReference type="SAM" id="Phobius"/>
    </source>
</evidence>
<evidence type="ECO:0000256" key="1">
    <source>
        <dbReference type="ARBA" id="ARBA00022441"/>
    </source>
</evidence>
<dbReference type="SUPFAM" id="SSF50965">
    <property type="entry name" value="Galactose oxidase, central domain"/>
    <property type="match status" value="2"/>
</dbReference>
<evidence type="ECO:0000256" key="2">
    <source>
        <dbReference type="ARBA" id="ARBA00022737"/>
    </source>
</evidence>
<dbReference type="InterPro" id="IPR015915">
    <property type="entry name" value="Kelch-typ_b-propeller"/>
</dbReference>
<dbReference type="Gene3D" id="2.120.10.80">
    <property type="entry name" value="Kelch-type beta propeller"/>
    <property type="match status" value="1"/>
</dbReference>
<feature type="region of interest" description="Disordered" evidence="3">
    <location>
        <begin position="531"/>
        <end position="633"/>
    </location>
</feature>
<dbReference type="EMBL" id="WWBZ02000001">
    <property type="protein sequence ID" value="KAF4314426.1"/>
    <property type="molecule type" value="Genomic_DNA"/>
</dbReference>
<keyword evidence="2" id="KW-0677">Repeat</keyword>
<dbReference type="InterPro" id="IPR011043">
    <property type="entry name" value="Gal_Oxase/kelch_b-propeller"/>
</dbReference>
<comment type="caution">
    <text evidence="6">The sequence shown here is derived from an EMBL/GenBank/DDBJ whole genome shotgun (WGS) entry which is preliminary data.</text>
</comment>
<keyword evidence="4" id="KW-0812">Transmembrane</keyword>
<dbReference type="PANTHER" id="PTHR46093">
    <property type="entry name" value="ACYL-COA-BINDING DOMAIN-CONTAINING PROTEIN 5"/>
    <property type="match status" value="1"/>
</dbReference>
<keyword evidence="5" id="KW-0732">Signal</keyword>
<evidence type="ECO:0000256" key="3">
    <source>
        <dbReference type="SAM" id="MobiDB-lite"/>
    </source>
</evidence>
<gene>
    <name evidence="6" type="ORF">GTA08_BOTSDO01370</name>
</gene>
<dbReference type="PANTHER" id="PTHR46093:SF18">
    <property type="entry name" value="FIBRONECTIN TYPE-III DOMAIN-CONTAINING PROTEIN"/>
    <property type="match status" value="1"/>
</dbReference>
<evidence type="ECO:0000313" key="6">
    <source>
        <dbReference type="EMBL" id="KAF4314426.1"/>
    </source>
</evidence>
<name>A0A8H4NCX0_9PEZI</name>
<keyword evidence="4" id="KW-0472">Membrane</keyword>
<feature type="compositionally biased region" description="Basic and acidic residues" evidence="3">
    <location>
        <begin position="543"/>
        <end position="566"/>
    </location>
</feature>
<keyword evidence="7" id="KW-1185">Reference proteome</keyword>
<keyword evidence="4" id="KW-1133">Transmembrane helix</keyword>
<evidence type="ECO:0000256" key="5">
    <source>
        <dbReference type="SAM" id="SignalP"/>
    </source>
</evidence>
<keyword evidence="1" id="KW-0880">Kelch repeat</keyword>